<proteinExistence type="predicted"/>
<organism evidence="1 2">
    <name type="scientific">Phyllobacterium myrsinacearum</name>
    <dbReference type="NCBI Taxonomy" id="28101"/>
    <lineage>
        <taxon>Bacteria</taxon>
        <taxon>Pseudomonadati</taxon>
        <taxon>Pseudomonadota</taxon>
        <taxon>Alphaproteobacteria</taxon>
        <taxon>Hyphomicrobiales</taxon>
        <taxon>Phyllobacteriaceae</taxon>
        <taxon>Phyllobacterium</taxon>
    </lineage>
</organism>
<accession>A0A2S9JC57</accession>
<dbReference type="OrthoDB" id="121143at2"/>
<sequence length="190" mass="20795">MLFRAHTLEAIARGDVDLAFRRWTRPTVKTGSRLRTAIGSLIIGEVSLAAPEKITADEAKRAGFADVAALERDLRQGNGAIYRIAIAGVDVDERIALREEALSQADLAGLADRLARWDKAATQPGYHRKILQVIADHPEMAAADLAARLGVEKLKFKRDVRKLKEVGLTISLDIGYRLSPRGRSFLGALT</sequence>
<name>A0A2S9JC57_9HYPH</name>
<gene>
    <name evidence="1" type="ORF">C5750_20685</name>
</gene>
<evidence type="ECO:0008006" key="3">
    <source>
        <dbReference type="Google" id="ProtNLM"/>
    </source>
</evidence>
<dbReference type="RefSeq" id="WP_105736295.1">
    <property type="nucleotide sequence ID" value="NZ_PVBT01000007.1"/>
</dbReference>
<dbReference type="AlphaFoldDB" id="A0A2S9JC57"/>
<dbReference type="Proteomes" id="UP000238563">
    <property type="component" value="Unassembled WGS sequence"/>
</dbReference>
<evidence type="ECO:0000313" key="1">
    <source>
        <dbReference type="EMBL" id="PRD50387.1"/>
    </source>
</evidence>
<keyword evidence="2" id="KW-1185">Reference proteome</keyword>
<comment type="caution">
    <text evidence="1">The sequence shown here is derived from an EMBL/GenBank/DDBJ whole genome shotgun (WGS) entry which is preliminary data.</text>
</comment>
<dbReference type="SUPFAM" id="SSF46785">
    <property type="entry name" value="Winged helix' DNA-binding domain"/>
    <property type="match status" value="1"/>
</dbReference>
<dbReference type="InterPro" id="IPR036390">
    <property type="entry name" value="WH_DNA-bd_sf"/>
</dbReference>
<protein>
    <recommendedName>
        <fullName evidence="3">ASCH domain-containing protein</fullName>
    </recommendedName>
</protein>
<dbReference type="EMBL" id="PVBT01000007">
    <property type="protein sequence ID" value="PRD50387.1"/>
    <property type="molecule type" value="Genomic_DNA"/>
</dbReference>
<reference evidence="1 2" key="1">
    <citation type="submission" date="2018-02" db="EMBL/GenBank/DDBJ databases">
        <title>The draft genome of Phyllobacterium myrsinacearum DSM5892.</title>
        <authorList>
            <person name="Li L."/>
            <person name="Liu L."/>
            <person name="Zhang X."/>
            <person name="Wang T."/>
        </authorList>
    </citation>
    <scope>NUCLEOTIDE SEQUENCE [LARGE SCALE GENOMIC DNA]</scope>
    <source>
        <strain evidence="1 2">DSM 5892</strain>
    </source>
</reference>
<evidence type="ECO:0000313" key="2">
    <source>
        <dbReference type="Proteomes" id="UP000238563"/>
    </source>
</evidence>